<dbReference type="Proteomes" id="UP000241507">
    <property type="component" value="Chromosome"/>
</dbReference>
<dbReference type="KEGG" id="grs:C7S20_07715"/>
<feature type="domain" description="Cation efflux protein transmembrane" evidence="10">
    <location>
        <begin position="18"/>
        <end position="204"/>
    </location>
</feature>
<dbReference type="OrthoDB" id="9809646at2"/>
<reference evidence="13" key="1">
    <citation type="submission" date="2018-03" db="EMBL/GenBank/DDBJ databases">
        <title>Gramella fulva sp. nov., isolated from a dry surface of tidal flat.</title>
        <authorList>
            <person name="Hwang S.H."/>
            <person name="Hwang W.M."/>
            <person name="Kang K."/>
            <person name="Ahn T.-Y."/>
        </authorList>
    </citation>
    <scope>NUCLEOTIDE SEQUENCE [LARGE SCALE GENOMIC DNA]</scope>
    <source>
        <strain evidence="13">SH35</strain>
    </source>
</reference>
<name>A0A2R3Z4H7_9FLAO</name>
<dbReference type="InterPro" id="IPR027470">
    <property type="entry name" value="Cation_efflux_CTD"/>
</dbReference>
<feature type="transmembrane region" description="Helical" evidence="9">
    <location>
        <begin position="87"/>
        <end position="106"/>
    </location>
</feature>
<dbReference type="Gene3D" id="1.20.1510.10">
    <property type="entry name" value="Cation efflux protein transmembrane domain"/>
    <property type="match status" value="1"/>
</dbReference>
<keyword evidence="5" id="KW-0864">Zinc transport</keyword>
<dbReference type="AlphaFoldDB" id="A0A2R3Z4H7"/>
<keyword evidence="13" id="KW-1185">Reference proteome</keyword>
<dbReference type="EMBL" id="CP028136">
    <property type="protein sequence ID" value="AVR45169.1"/>
    <property type="molecule type" value="Genomic_DNA"/>
</dbReference>
<keyword evidence="5" id="KW-0862">Zinc</keyword>
<dbReference type="Pfam" id="PF16916">
    <property type="entry name" value="ZT_dimer"/>
    <property type="match status" value="1"/>
</dbReference>
<evidence type="ECO:0000256" key="9">
    <source>
        <dbReference type="SAM" id="Phobius"/>
    </source>
</evidence>
<dbReference type="InterPro" id="IPR036837">
    <property type="entry name" value="Cation_efflux_CTD_sf"/>
</dbReference>
<dbReference type="InterPro" id="IPR050681">
    <property type="entry name" value="CDF/SLC30A"/>
</dbReference>
<feature type="transmembrane region" description="Helical" evidence="9">
    <location>
        <begin position="118"/>
        <end position="138"/>
    </location>
</feature>
<evidence type="ECO:0000256" key="7">
    <source>
        <dbReference type="ARBA" id="ARBA00023065"/>
    </source>
</evidence>
<proteinExistence type="inferred from homology"/>
<evidence type="ECO:0000256" key="8">
    <source>
        <dbReference type="ARBA" id="ARBA00023136"/>
    </source>
</evidence>
<dbReference type="PANTHER" id="PTHR11562">
    <property type="entry name" value="CATION EFFLUX PROTEIN/ ZINC TRANSPORTER"/>
    <property type="match status" value="1"/>
</dbReference>
<dbReference type="InterPro" id="IPR027469">
    <property type="entry name" value="Cation_efflux_TMD_sf"/>
</dbReference>
<dbReference type="SUPFAM" id="SSF160240">
    <property type="entry name" value="Cation efflux protein cytoplasmic domain-like"/>
    <property type="match status" value="1"/>
</dbReference>
<gene>
    <name evidence="12" type="ORF">C7S20_07715</name>
</gene>
<evidence type="ECO:0000259" key="11">
    <source>
        <dbReference type="Pfam" id="PF16916"/>
    </source>
</evidence>
<evidence type="ECO:0000256" key="3">
    <source>
        <dbReference type="ARBA" id="ARBA00022448"/>
    </source>
</evidence>
<comment type="subcellular location">
    <subcellularLocation>
        <location evidence="1">Membrane</location>
        <topology evidence="1">Multi-pass membrane protein</topology>
    </subcellularLocation>
</comment>
<dbReference type="GO" id="GO:0005886">
    <property type="term" value="C:plasma membrane"/>
    <property type="evidence" value="ECO:0007669"/>
    <property type="project" value="TreeGrafter"/>
</dbReference>
<dbReference type="RefSeq" id="WP_107011947.1">
    <property type="nucleotide sequence ID" value="NZ_CP028136.1"/>
</dbReference>
<evidence type="ECO:0000313" key="12">
    <source>
        <dbReference type="EMBL" id="AVR45169.1"/>
    </source>
</evidence>
<dbReference type="InterPro" id="IPR058533">
    <property type="entry name" value="Cation_efflux_TM"/>
</dbReference>
<keyword evidence="6 9" id="KW-1133">Transmembrane helix</keyword>
<dbReference type="GO" id="GO:0005385">
    <property type="term" value="F:zinc ion transmembrane transporter activity"/>
    <property type="evidence" value="ECO:0007669"/>
    <property type="project" value="TreeGrafter"/>
</dbReference>
<keyword evidence="8 9" id="KW-0472">Membrane</keyword>
<evidence type="ECO:0000256" key="4">
    <source>
        <dbReference type="ARBA" id="ARBA00022692"/>
    </source>
</evidence>
<keyword evidence="3" id="KW-0813">Transport</keyword>
<feature type="transmembrane region" description="Helical" evidence="9">
    <location>
        <begin position="150"/>
        <end position="171"/>
    </location>
</feature>
<keyword evidence="4 9" id="KW-0812">Transmembrane</keyword>
<dbReference type="PANTHER" id="PTHR11562:SF17">
    <property type="entry name" value="RE54080P-RELATED"/>
    <property type="match status" value="1"/>
</dbReference>
<organism evidence="12 13">
    <name type="scientific">Christiangramia fulva</name>
    <dbReference type="NCBI Taxonomy" id="2126553"/>
    <lineage>
        <taxon>Bacteria</taxon>
        <taxon>Pseudomonadati</taxon>
        <taxon>Bacteroidota</taxon>
        <taxon>Flavobacteriia</taxon>
        <taxon>Flavobacteriales</taxon>
        <taxon>Flavobacteriaceae</taxon>
        <taxon>Christiangramia</taxon>
    </lineage>
</organism>
<sequence length="300" mass="32248">MAHKHSHTPSTHGKAFAIGITLNIAYVIVEVFYGLSINSSALLADAGHNTSDVLSLVLAWAATWAAQKRPSGDYTYGYRKTTIMASVINGALIIAAGGIITYDAILKLQNPVEIPGNIIMIVAGIGVVINTLTALLFMKGQKGDLNIKGAFLHMAADAGVSLGVVIGGLVIKLTGITWIDPVLSFVIVAVIVYSAWGLLRDSVKLALDAVPQEIDIQEVNNYLKSINGVEGVHDLHIWAMSTTETALTAHLIVPGGQDDNFLYKIREELHEKFEITHTTLQIENDFGDDAYCGNKKLSEV</sequence>
<dbReference type="InterPro" id="IPR002524">
    <property type="entry name" value="Cation_efflux"/>
</dbReference>
<protein>
    <submittedName>
        <fullName evidence="12">Cation transporter</fullName>
    </submittedName>
</protein>
<evidence type="ECO:0000313" key="13">
    <source>
        <dbReference type="Proteomes" id="UP000241507"/>
    </source>
</evidence>
<evidence type="ECO:0000256" key="2">
    <source>
        <dbReference type="ARBA" id="ARBA00008873"/>
    </source>
</evidence>
<keyword evidence="7" id="KW-0406">Ion transport</keyword>
<accession>A0A2R3Z4H7</accession>
<evidence type="ECO:0000259" key="10">
    <source>
        <dbReference type="Pfam" id="PF01545"/>
    </source>
</evidence>
<dbReference type="NCBIfam" id="TIGR01297">
    <property type="entry name" value="CDF"/>
    <property type="match status" value="1"/>
</dbReference>
<dbReference type="SUPFAM" id="SSF161111">
    <property type="entry name" value="Cation efflux protein transmembrane domain-like"/>
    <property type="match status" value="1"/>
</dbReference>
<evidence type="ECO:0000256" key="5">
    <source>
        <dbReference type="ARBA" id="ARBA00022906"/>
    </source>
</evidence>
<comment type="similarity">
    <text evidence="2">Belongs to the cation diffusion facilitator (CDF) transporter (TC 2.A.4) family. SLC30A subfamily.</text>
</comment>
<feature type="transmembrane region" description="Helical" evidence="9">
    <location>
        <begin position="177"/>
        <end position="199"/>
    </location>
</feature>
<feature type="domain" description="Cation efflux protein cytoplasmic" evidence="11">
    <location>
        <begin position="211"/>
        <end position="284"/>
    </location>
</feature>
<feature type="transmembrane region" description="Helical" evidence="9">
    <location>
        <begin position="15"/>
        <end position="35"/>
    </location>
</feature>
<evidence type="ECO:0000256" key="6">
    <source>
        <dbReference type="ARBA" id="ARBA00022989"/>
    </source>
</evidence>
<dbReference type="Pfam" id="PF01545">
    <property type="entry name" value="Cation_efflux"/>
    <property type="match status" value="1"/>
</dbReference>
<evidence type="ECO:0000256" key="1">
    <source>
        <dbReference type="ARBA" id="ARBA00004141"/>
    </source>
</evidence>